<keyword evidence="2" id="KW-0677">Repeat</keyword>
<dbReference type="RefSeq" id="XP_040640503.1">
    <property type="nucleotide sequence ID" value="XM_040781396.1"/>
</dbReference>
<keyword evidence="1" id="KW-0880">Kelch repeat</keyword>
<dbReference type="HOGENOM" id="CLU_012508_2_1_1"/>
<evidence type="ECO:0000256" key="3">
    <source>
        <dbReference type="SAM" id="MobiDB-lite"/>
    </source>
</evidence>
<feature type="chain" id="PRO_5001496269" description="Kelch repeat protein" evidence="5">
    <location>
        <begin position="19"/>
        <end position="590"/>
    </location>
</feature>
<dbReference type="GeneID" id="63696520"/>
<evidence type="ECO:0000313" key="6">
    <source>
        <dbReference type="EMBL" id="EYE96815.1"/>
    </source>
</evidence>
<evidence type="ECO:0000256" key="4">
    <source>
        <dbReference type="SAM" id="Phobius"/>
    </source>
</evidence>
<dbReference type="PANTHER" id="PTHR46228">
    <property type="entry name" value="KELCH DOMAIN-CONTAINING PROTEIN"/>
    <property type="match status" value="1"/>
</dbReference>
<keyword evidence="5" id="KW-0732">Signal</keyword>
<feature type="compositionally biased region" description="Low complexity" evidence="3">
    <location>
        <begin position="454"/>
        <end position="482"/>
    </location>
</feature>
<dbReference type="Proteomes" id="UP000019804">
    <property type="component" value="Unassembled WGS sequence"/>
</dbReference>
<keyword evidence="4" id="KW-0812">Transmembrane</keyword>
<dbReference type="SUPFAM" id="SSF117281">
    <property type="entry name" value="Kelch motif"/>
    <property type="match status" value="1"/>
</dbReference>
<sequence>MLLGILLCLSLWAALGFAQKYCTREFNSAVINNQTLYIDGGEVRNIYSNQSIIAEAVRDLLAIDLSKPFTNYDKDLFTTIKKPFNASKPAQYPPVMNEGATFSDGSNLYFYGGYISGHLEPNIVPPLATWRYDIENDEWTSDGFMGYPVKRLSEGATAQSNVNRKAYYLGGLLDPGGDPDVYGTDGAGPYPDSGMIVLDQETLTWSNLSTQSMNHFGTIADGYMNLIENFGDEGILLAFGGSTRPVAQPMDLLAASVMNLNYRNSMQNISVYDIANDEWYTQQSTGDIPRWRMSGCSVVAPAQDLSSFSIYVFGGSSNDTESSDGNVYVLSIPSFQWIQLEGSNALRIKHKCQLAGQHTMLVVGGTVPVDGNEYEPLQANCDSDIFENGIGIFDLNKHQWNTNYDADDEKYTIHSSISDVIGGGKTGGATATEPKKGWNSTNLANVFKNKHAVSSGDQTTSNGTTSSTPSASPSHTDSGSISKGGIAGATVGAVAGAATIGGLAFFLVVYKRRRNVKEGSATNEPLKKKPSWAELHGQDRPFELAATGTDTAVAEMPDDPTREGLQQLQRQELPGDTNWLSEMDGSQARN</sequence>
<accession>A0A017SKG5</accession>
<reference evidence="7" key="1">
    <citation type="journal article" date="2014" name="Nat. Commun.">
        <title>Genomic adaptations of the halophilic Dead Sea filamentous fungus Eurotium rubrum.</title>
        <authorList>
            <person name="Kis-Papo T."/>
            <person name="Weig A.R."/>
            <person name="Riley R."/>
            <person name="Persoh D."/>
            <person name="Salamov A."/>
            <person name="Sun H."/>
            <person name="Lipzen A."/>
            <person name="Wasser S.P."/>
            <person name="Rambold G."/>
            <person name="Grigoriev I.V."/>
            <person name="Nevo E."/>
        </authorList>
    </citation>
    <scope>NUCLEOTIDE SEQUENCE [LARGE SCALE GENOMIC DNA]</scope>
    <source>
        <strain evidence="7">CBS 135680</strain>
    </source>
</reference>
<feature type="region of interest" description="Disordered" evidence="3">
    <location>
        <begin position="452"/>
        <end position="482"/>
    </location>
</feature>
<evidence type="ECO:0000256" key="1">
    <source>
        <dbReference type="ARBA" id="ARBA00022441"/>
    </source>
</evidence>
<feature type="transmembrane region" description="Helical" evidence="4">
    <location>
        <begin position="486"/>
        <end position="510"/>
    </location>
</feature>
<organism evidence="6 7">
    <name type="scientific">Aspergillus ruber (strain CBS 135680)</name>
    <dbReference type="NCBI Taxonomy" id="1388766"/>
    <lineage>
        <taxon>Eukaryota</taxon>
        <taxon>Fungi</taxon>
        <taxon>Dikarya</taxon>
        <taxon>Ascomycota</taxon>
        <taxon>Pezizomycotina</taxon>
        <taxon>Eurotiomycetes</taxon>
        <taxon>Eurotiomycetidae</taxon>
        <taxon>Eurotiales</taxon>
        <taxon>Aspergillaceae</taxon>
        <taxon>Aspergillus</taxon>
        <taxon>Aspergillus subgen. Aspergillus</taxon>
    </lineage>
</organism>
<evidence type="ECO:0000256" key="5">
    <source>
        <dbReference type="SAM" id="SignalP"/>
    </source>
</evidence>
<evidence type="ECO:0000256" key="2">
    <source>
        <dbReference type="ARBA" id="ARBA00022737"/>
    </source>
</evidence>
<protein>
    <recommendedName>
        <fullName evidence="8">Kelch repeat protein</fullName>
    </recommendedName>
</protein>
<dbReference type="EMBL" id="KK088417">
    <property type="protein sequence ID" value="EYE96815.1"/>
    <property type="molecule type" value="Genomic_DNA"/>
</dbReference>
<dbReference type="AlphaFoldDB" id="A0A017SKG5"/>
<evidence type="ECO:0008006" key="8">
    <source>
        <dbReference type="Google" id="ProtNLM"/>
    </source>
</evidence>
<feature type="signal peptide" evidence="5">
    <location>
        <begin position="1"/>
        <end position="18"/>
    </location>
</feature>
<feature type="region of interest" description="Disordered" evidence="3">
    <location>
        <begin position="569"/>
        <end position="590"/>
    </location>
</feature>
<name>A0A017SKG5_ASPRC</name>
<dbReference type="InterPro" id="IPR015915">
    <property type="entry name" value="Kelch-typ_b-propeller"/>
</dbReference>
<gene>
    <name evidence="6" type="ORF">EURHEDRAFT_410604</name>
</gene>
<dbReference type="Gene3D" id="2.120.10.80">
    <property type="entry name" value="Kelch-type beta propeller"/>
    <property type="match status" value="2"/>
</dbReference>
<dbReference type="STRING" id="1388766.A0A017SKG5"/>
<keyword evidence="4" id="KW-1133">Transmembrane helix</keyword>
<keyword evidence="4" id="KW-0472">Membrane</keyword>
<evidence type="ECO:0000313" key="7">
    <source>
        <dbReference type="Proteomes" id="UP000019804"/>
    </source>
</evidence>
<keyword evidence="7" id="KW-1185">Reference proteome</keyword>
<dbReference type="OrthoDB" id="540004at2759"/>
<dbReference type="PANTHER" id="PTHR46228:SF2">
    <property type="entry name" value="KELCH REPEAT PROTEIN (AFU_ORTHOLOGUE AFUA_4G14350)"/>
    <property type="match status" value="1"/>
</dbReference>
<proteinExistence type="predicted"/>